<feature type="domain" description="SnoaL-like" evidence="1">
    <location>
        <begin position="11"/>
        <end position="123"/>
    </location>
</feature>
<protein>
    <recommendedName>
        <fullName evidence="1">SnoaL-like domain-containing protein</fullName>
    </recommendedName>
</protein>
<keyword evidence="3" id="KW-1185">Reference proteome</keyword>
<proteinExistence type="predicted"/>
<gene>
    <name evidence="2" type="ORF">GCM10023321_13300</name>
</gene>
<name>A0ABP9PQS6_9PSEU</name>
<dbReference type="RefSeq" id="WP_185062873.1">
    <property type="nucleotide sequence ID" value="NZ_BAABJP010000004.1"/>
</dbReference>
<comment type="caution">
    <text evidence="2">The sequence shown here is derived from an EMBL/GenBank/DDBJ whole genome shotgun (WGS) entry which is preliminary data.</text>
</comment>
<dbReference type="Pfam" id="PF12680">
    <property type="entry name" value="SnoaL_2"/>
    <property type="match status" value="1"/>
</dbReference>
<dbReference type="SUPFAM" id="SSF54427">
    <property type="entry name" value="NTF2-like"/>
    <property type="match status" value="1"/>
</dbReference>
<dbReference type="InterPro" id="IPR032710">
    <property type="entry name" value="NTF2-like_dom_sf"/>
</dbReference>
<dbReference type="InterPro" id="IPR037401">
    <property type="entry name" value="SnoaL-like"/>
</dbReference>
<evidence type="ECO:0000313" key="2">
    <source>
        <dbReference type="EMBL" id="GAA5149442.1"/>
    </source>
</evidence>
<evidence type="ECO:0000313" key="3">
    <source>
        <dbReference type="Proteomes" id="UP001428817"/>
    </source>
</evidence>
<organism evidence="2 3">
    <name type="scientific">Pseudonocardia eucalypti</name>
    <dbReference type="NCBI Taxonomy" id="648755"/>
    <lineage>
        <taxon>Bacteria</taxon>
        <taxon>Bacillati</taxon>
        <taxon>Actinomycetota</taxon>
        <taxon>Actinomycetes</taxon>
        <taxon>Pseudonocardiales</taxon>
        <taxon>Pseudonocardiaceae</taxon>
        <taxon>Pseudonocardia</taxon>
    </lineage>
</organism>
<dbReference type="EMBL" id="BAABJP010000004">
    <property type="protein sequence ID" value="GAA5149442.1"/>
    <property type="molecule type" value="Genomic_DNA"/>
</dbReference>
<reference evidence="3" key="1">
    <citation type="journal article" date="2019" name="Int. J. Syst. Evol. Microbiol.">
        <title>The Global Catalogue of Microorganisms (GCM) 10K type strain sequencing project: providing services to taxonomists for standard genome sequencing and annotation.</title>
        <authorList>
            <consortium name="The Broad Institute Genomics Platform"/>
            <consortium name="The Broad Institute Genome Sequencing Center for Infectious Disease"/>
            <person name="Wu L."/>
            <person name="Ma J."/>
        </authorList>
    </citation>
    <scope>NUCLEOTIDE SEQUENCE [LARGE SCALE GENOMIC DNA]</scope>
    <source>
        <strain evidence="3">JCM 18303</strain>
    </source>
</reference>
<evidence type="ECO:0000259" key="1">
    <source>
        <dbReference type="Pfam" id="PF12680"/>
    </source>
</evidence>
<sequence length="166" mass="18556">MSTHSDNRKVVEQFWAALDDGPPRGAELESWKNTFADDGVWEMPFAGAPLPRSIPGRHLIGHFVDWFFSAAPDLHIVSSIVHETTDPELFILELRGEATLTLNGNTYANNYCTHMRIRNGKIVLFREYFDPNEVLRAFGRDEIAKGIEQVMAAAGIQAAATQEVGR</sequence>
<dbReference type="Proteomes" id="UP001428817">
    <property type="component" value="Unassembled WGS sequence"/>
</dbReference>
<accession>A0ABP9PQS6</accession>
<dbReference type="Gene3D" id="3.10.450.50">
    <property type="match status" value="1"/>
</dbReference>